<organism evidence="11 12">
    <name type="scientific">Vitrella brassicaformis (strain CCMP3155)</name>
    <dbReference type="NCBI Taxonomy" id="1169540"/>
    <lineage>
        <taxon>Eukaryota</taxon>
        <taxon>Sar</taxon>
        <taxon>Alveolata</taxon>
        <taxon>Colpodellida</taxon>
        <taxon>Vitrellaceae</taxon>
        <taxon>Vitrella</taxon>
    </lineage>
</organism>
<feature type="region of interest" description="Disordered" evidence="8">
    <location>
        <begin position="412"/>
        <end position="451"/>
    </location>
</feature>
<evidence type="ECO:0000256" key="8">
    <source>
        <dbReference type="SAM" id="MobiDB-lite"/>
    </source>
</evidence>
<dbReference type="PROSITE" id="PS00139">
    <property type="entry name" value="THIOL_PROTEASE_CYS"/>
    <property type="match status" value="1"/>
</dbReference>
<evidence type="ECO:0000259" key="10">
    <source>
        <dbReference type="SMART" id="SM00645"/>
    </source>
</evidence>
<sequence>MVSRVAVVVLLVAGAAADVPLHNREEMDVKLDECFRRLFTPQLSSTFTPDEIGLYFAHFKRHAIDALPPSTIGAGKHNFLTDESLQAICEAAFSEARPASYEAMARQINTQHDTTWVAENPPRFRQMSVKDARRLMGTFVGDQYIHLQEKKPTVPVDRDALPESFDARERWPECKDVIGHVRDQAECGSCWAFASTEAFNDRMCIKTNGSFQTLLSPQDTTSCCDESHCFSFGCDGGQPALAWQWFTEVGVVSGGDYGDIGTGDTCWPYQLPMCSHHVKGPYPACNGEQSTPKCMAKCSETNYTEQFNQDRHKAYEAFTLFDVDEAKREIMENGPITGAFSVYSDFLTYKSGVYQHVKGRMLGGHAIKILGWGVEDGVEYWLVLNSWNDTWGDKGYFKIKMGDCGINDMLSTGHVSANTPTPQHQQQQPRMRTSGHRQPADTHHDVTLINA</sequence>
<dbReference type="InterPro" id="IPR000169">
    <property type="entry name" value="Pept_cys_AS"/>
</dbReference>
<dbReference type="GO" id="GO:0008234">
    <property type="term" value="F:cysteine-type peptidase activity"/>
    <property type="evidence" value="ECO:0007669"/>
    <property type="project" value="UniProtKB-KW"/>
</dbReference>
<dbReference type="SUPFAM" id="SSF54001">
    <property type="entry name" value="Cysteine proteinases"/>
    <property type="match status" value="1"/>
</dbReference>
<dbReference type="InterPro" id="IPR000668">
    <property type="entry name" value="Peptidase_C1A_C"/>
</dbReference>
<dbReference type="STRING" id="1169540.A0A0G4FWR5"/>
<dbReference type="EMBL" id="CDMY01000519">
    <property type="protein sequence ID" value="CEM19676.1"/>
    <property type="molecule type" value="Genomic_DNA"/>
</dbReference>
<feature type="chain" id="PRO_5018755676" description="Peptidase C1A papain C-terminal domain-containing protein" evidence="9">
    <location>
        <begin position="18"/>
        <end position="451"/>
    </location>
</feature>
<dbReference type="OMA" id="EYRVFEM"/>
<feature type="signal peptide" evidence="9">
    <location>
        <begin position="1"/>
        <end position="17"/>
    </location>
</feature>
<dbReference type="InterPro" id="IPR013128">
    <property type="entry name" value="Peptidase_C1A"/>
</dbReference>
<dbReference type="FunFam" id="3.90.70.10:FF:000031">
    <property type="entry name" value="Cathepsin B"/>
    <property type="match status" value="1"/>
</dbReference>
<dbReference type="Proteomes" id="UP000041254">
    <property type="component" value="Unassembled WGS sequence"/>
</dbReference>
<evidence type="ECO:0000256" key="3">
    <source>
        <dbReference type="ARBA" id="ARBA00022729"/>
    </source>
</evidence>
<evidence type="ECO:0000313" key="12">
    <source>
        <dbReference type="Proteomes" id="UP000041254"/>
    </source>
</evidence>
<evidence type="ECO:0000256" key="5">
    <source>
        <dbReference type="ARBA" id="ARBA00022807"/>
    </source>
</evidence>
<accession>A0A0G4FWR5</accession>
<feature type="compositionally biased region" description="Basic and acidic residues" evidence="8">
    <location>
        <begin position="438"/>
        <end position="451"/>
    </location>
</feature>
<dbReference type="Pfam" id="PF00112">
    <property type="entry name" value="Peptidase_C1"/>
    <property type="match status" value="1"/>
</dbReference>
<proteinExistence type="inferred from homology"/>
<dbReference type="Gene3D" id="3.90.70.10">
    <property type="entry name" value="Cysteine proteinases"/>
    <property type="match status" value="1"/>
</dbReference>
<evidence type="ECO:0000256" key="4">
    <source>
        <dbReference type="ARBA" id="ARBA00022801"/>
    </source>
</evidence>
<evidence type="ECO:0000256" key="9">
    <source>
        <dbReference type="SAM" id="SignalP"/>
    </source>
</evidence>
<gene>
    <name evidence="11" type="ORF">Vbra_5974</name>
</gene>
<dbReference type="InterPro" id="IPR025660">
    <property type="entry name" value="Pept_his_AS"/>
</dbReference>
<dbReference type="PANTHER" id="PTHR12411">
    <property type="entry name" value="CYSTEINE PROTEASE FAMILY C1-RELATED"/>
    <property type="match status" value="1"/>
</dbReference>
<keyword evidence="5" id="KW-0788">Thiol protease</keyword>
<keyword evidence="12" id="KW-1185">Reference proteome</keyword>
<keyword evidence="2" id="KW-0645">Protease</keyword>
<evidence type="ECO:0000313" key="11">
    <source>
        <dbReference type="EMBL" id="CEM19676.1"/>
    </source>
</evidence>
<keyword evidence="4" id="KW-0378">Hydrolase</keyword>
<dbReference type="PROSITE" id="PS00639">
    <property type="entry name" value="THIOL_PROTEASE_HIS"/>
    <property type="match status" value="1"/>
</dbReference>
<dbReference type="SMART" id="SM00645">
    <property type="entry name" value="Pept_C1"/>
    <property type="match status" value="1"/>
</dbReference>
<protein>
    <recommendedName>
        <fullName evidence="10">Peptidase C1A papain C-terminal domain-containing protein</fullName>
    </recommendedName>
</protein>
<feature type="compositionally biased region" description="Low complexity" evidence="8">
    <location>
        <begin position="419"/>
        <end position="429"/>
    </location>
</feature>
<comment type="similarity">
    <text evidence="1">Belongs to the peptidase C1 family.</text>
</comment>
<evidence type="ECO:0000256" key="6">
    <source>
        <dbReference type="ARBA" id="ARBA00023145"/>
    </source>
</evidence>
<evidence type="ECO:0000256" key="1">
    <source>
        <dbReference type="ARBA" id="ARBA00008455"/>
    </source>
</evidence>
<keyword evidence="6" id="KW-0865">Zymogen</keyword>
<keyword evidence="3 9" id="KW-0732">Signal</keyword>
<dbReference type="InParanoid" id="A0A0G4FWR5"/>
<evidence type="ECO:0000256" key="7">
    <source>
        <dbReference type="ARBA" id="ARBA00023157"/>
    </source>
</evidence>
<dbReference type="GO" id="GO:0006508">
    <property type="term" value="P:proteolysis"/>
    <property type="evidence" value="ECO:0007669"/>
    <property type="project" value="UniProtKB-KW"/>
</dbReference>
<dbReference type="PRINTS" id="PR00705">
    <property type="entry name" value="PAPAIN"/>
</dbReference>
<dbReference type="VEuPathDB" id="CryptoDB:Vbra_5974"/>
<feature type="domain" description="Peptidase C1A papain C-terminal" evidence="10">
    <location>
        <begin position="161"/>
        <end position="414"/>
    </location>
</feature>
<dbReference type="InterPro" id="IPR038765">
    <property type="entry name" value="Papain-like_cys_pep_sf"/>
</dbReference>
<keyword evidence="7" id="KW-1015">Disulfide bond</keyword>
<reference evidence="11 12" key="1">
    <citation type="submission" date="2014-11" db="EMBL/GenBank/DDBJ databases">
        <authorList>
            <person name="Zhu J."/>
            <person name="Qi W."/>
            <person name="Song R."/>
        </authorList>
    </citation>
    <scope>NUCLEOTIDE SEQUENCE [LARGE SCALE GENOMIC DNA]</scope>
</reference>
<dbReference type="OrthoDB" id="190265at2759"/>
<dbReference type="PhylomeDB" id="A0A0G4FWR5"/>
<name>A0A0G4FWR5_VITBC</name>
<dbReference type="CDD" id="cd02620">
    <property type="entry name" value="Peptidase_C1A_CathepsinB"/>
    <property type="match status" value="1"/>
</dbReference>
<dbReference type="AlphaFoldDB" id="A0A0G4FWR5"/>
<evidence type="ECO:0000256" key="2">
    <source>
        <dbReference type="ARBA" id="ARBA00022670"/>
    </source>
</evidence>